<sequence length="65" mass="6759">MAPGHPSSAPTRQGAQAGCTKAITWTCNGQDDQQWNLNTDGSVTDAQSGLWLDVTGAAAAVELWT</sequence>
<evidence type="ECO:0000313" key="1">
    <source>
        <dbReference type="EMBL" id="MFC3575205.1"/>
    </source>
</evidence>
<keyword evidence="2" id="KW-1185">Reference proteome</keyword>
<dbReference type="RefSeq" id="WP_386275997.1">
    <property type="nucleotide sequence ID" value="NZ_JBHRWR010000010.1"/>
</dbReference>
<comment type="caution">
    <text evidence="1">The sequence shown here is derived from an EMBL/GenBank/DDBJ whole genome shotgun (WGS) entry which is preliminary data.</text>
</comment>
<evidence type="ECO:0008006" key="3">
    <source>
        <dbReference type="Google" id="ProtNLM"/>
    </source>
</evidence>
<organism evidence="1 2">
    <name type="scientific">Streptomyces yaanensis</name>
    <dbReference type="NCBI Taxonomy" id="1142239"/>
    <lineage>
        <taxon>Bacteria</taxon>
        <taxon>Bacillati</taxon>
        <taxon>Actinomycetota</taxon>
        <taxon>Actinomycetes</taxon>
        <taxon>Kitasatosporales</taxon>
        <taxon>Streptomycetaceae</taxon>
        <taxon>Streptomyces</taxon>
    </lineage>
</organism>
<accession>A0ABV7SGA0</accession>
<dbReference type="SUPFAM" id="SSF50370">
    <property type="entry name" value="Ricin B-like lectins"/>
    <property type="match status" value="1"/>
</dbReference>
<dbReference type="InterPro" id="IPR035992">
    <property type="entry name" value="Ricin_B-like_lectins"/>
</dbReference>
<gene>
    <name evidence="1" type="ORF">ACFOZ0_18375</name>
</gene>
<protein>
    <recommendedName>
        <fullName evidence="3">Ricin B lectin domain-containing protein</fullName>
    </recommendedName>
</protein>
<reference evidence="2" key="1">
    <citation type="journal article" date="2019" name="Int. J. Syst. Evol. Microbiol.">
        <title>The Global Catalogue of Microorganisms (GCM) 10K type strain sequencing project: providing services to taxonomists for standard genome sequencing and annotation.</title>
        <authorList>
            <consortium name="The Broad Institute Genomics Platform"/>
            <consortium name="The Broad Institute Genome Sequencing Center for Infectious Disease"/>
            <person name="Wu L."/>
            <person name="Ma J."/>
        </authorList>
    </citation>
    <scope>NUCLEOTIDE SEQUENCE [LARGE SCALE GENOMIC DNA]</scope>
    <source>
        <strain evidence="2">CGMCC 4.7035</strain>
    </source>
</reference>
<dbReference type="Gene3D" id="2.80.10.50">
    <property type="match status" value="1"/>
</dbReference>
<evidence type="ECO:0000313" key="2">
    <source>
        <dbReference type="Proteomes" id="UP001595701"/>
    </source>
</evidence>
<name>A0ABV7SGA0_9ACTN</name>
<proteinExistence type="predicted"/>
<dbReference type="EMBL" id="JBHRWR010000010">
    <property type="protein sequence ID" value="MFC3575205.1"/>
    <property type="molecule type" value="Genomic_DNA"/>
</dbReference>
<dbReference type="Proteomes" id="UP001595701">
    <property type="component" value="Unassembled WGS sequence"/>
</dbReference>